<protein>
    <recommendedName>
        <fullName evidence="4">Peptidase inhibitor family I36</fullName>
    </recommendedName>
</protein>
<dbReference type="RefSeq" id="WP_324267041.1">
    <property type="nucleotide sequence ID" value="NZ_JAWLNX010000013.1"/>
</dbReference>
<organism evidence="2 3">
    <name type="scientific">Saccharopolyspora mangrovi</name>
    <dbReference type="NCBI Taxonomy" id="3082379"/>
    <lineage>
        <taxon>Bacteria</taxon>
        <taxon>Bacillati</taxon>
        <taxon>Actinomycetota</taxon>
        <taxon>Actinomycetes</taxon>
        <taxon>Pseudonocardiales</taxon>
        <taxon>Pseudonocardiaceae</taxon>
        <taxon>Saccharopolyspora</taxon>
    </lineage>
</organism>
<proteinExistence type="predicted"/>
<sequence length="63" mass="6408">MRSLSRTIVVGALSLPLAFAGVGLAAAEDDTSNCDDFSCAYVSDTDTSVEDDSTSSLNFGIAG</sequence>
<evidence type="ECO:0000313" key="2">
    <source>
        <dbReference type="EMBL" id="MEB3369555.1"/>
    </source>
</evidence>
<accession>A0ABU6AE14</accession>
<feature type="signal peptide" evidence="1">
    <location>
        <begin position="1"/>
        <end position="25"/>
    </location>
</feature>
<evidence type="ECO:0008006" key="4">
    <source>
        <dbReference type="Google" id="ProtNLM"/>
    </source>
</evidence>
<dbReference type="EMBL" id="JAWLNX010000013">
    <property type="protein sequence ID" value="MEB3369555.1"/>
    <property type="molecule type" value="Genomic_DNA"/>
</dbReference>
<evidence type="ECO:0000256" key="1">
    <source>
        <dbReference type="SAM" id="SignalP"/>
    </source>
</evidence>
<reference evidence="2 3" key="1">
    <citation type="submission" date="2023-10" db="EMBL/GenBank/DDBJ databases">
        <title>Saccharopolyspora sp. nov., isolated from mangrove soil.</title>
        <authorList>
            <person name="Lu Y."/>
            <person name="Liu W."/>
        </authorList>
    </citation>
    <scope>NUCLEOTIDE SEQUENCE [LARGE SCALE GENOMIC DNA]</scope>
    <source>
        <strain evidence="2 3">S2-29</strain>
    </source>
</reference>
<name>A0ABU6AE14_9PSEU</name>
<keyword evidence="3" id="KW-1185">Reference proteome</keyword>
<evidence type="ECO:0000313" key="3">
    <source>
        <dbReference type="Proteomes" id="UP001327093"/>
    </source>
</evidence>
<comment type="caution">
    <text evidence="2">The sequence shown here is derived from an EMBL/GenBank/DDBJ whole genome shotgun (WGS) entry which is preliminary data.</text>
</comment>
<gene>
    <name evidence="2" type="ORF">R4I43_19270</name>
</gene>
<feature type="chain" id="PRO_5046984342" description="Peptidase inhibitor family I36" evidence="1">
    <location>
        <begin position="26"/>
        <end position="63"/>
    </location>
</feature>
<dbReference type="Proteomes" id="UP001327093">
    <property type="component" value="Unassembled WGS sequence"/>
</dbReference>
<keyword evidence="1" id="KW-0732">Signal</keyword>